<dbReference type="InterPro" id="IPR037079">
    <property type="entry name" value="AF2212/PG0164-like_sf"/>
</dbReference>
<keyword evidence="2" id="KW-1185">Reference proteome</keyword>
<reference evidence="1 2" key="1">
    <citation type="submission" date="2019-02" db="EMBL/GenBank/DDBJ databases">
        <title>Deep-cultivation of Planctomycetes and their phenomic and genomic characterization uncovers novel biology.</title>
        <authorList>
            <person name="Wiegand S."/>
            <person name="Jogler M."/>
            <person name="Boedeker C."/>
            <person name="Pinto D."/>
            <person name="Vollmers J."/>
            <person name="Rivas-Marin E."/>
            <person name="Kohn T."/>
            <person name="Peeters S.H."/>
            <person name="Heuer A."/>
            <person name="Rast P."/>
            <person name="Oberbeckmann S."/>
            <person name="Bunk B."/>
            <person name="Jeske O."/>
            <person name="Meyerdierks A."/>
            <person name="Storesund J.E."/>
            <person name="Kallscheuer N."/>
            <person name="Luecker S."/>
            <person name="Lage O.M."/>
            <person name="Pohl T."/>
            <person name="Merkel B.J."/>
            <person name="Hornburger P."/>
            <person name="Mueller R.-W."/>
            <person name="Bruemmer F."/>
            <person name="Labrenz M."/>
            <person name="Spormann A.M."/>
            <person name="Op Den Camp H."/>
            <person name="Overmann J."/>
            <person name="Amann R."/>
            <person name="Jetten M.S.M."/>
            <person name="Mascher T."/>
            <person name="Medema M.H."/>
            <person name="Devos D.P."/>
            <person name="Kaster A.-K."/>
            <person name="Ovreas L."/>
            <person name="Rohde M."/>
            <person name="Galperin M.Y."/>
            <person name="Jogler C."/>
        </authorList>
    </citation>
    <scope>NUCLEOTIDE SEQUENCE [LARGE SCALE GENOMIC DNA]</scope>
    <source>
        <strain evidence="1 2">Poly59</strain>
    </source>
</reference>
<name>A0A5C6ED78_9BACT</name>
<evidence type="ECO:0000313" key="2">
    <source>
        <dbReference type="Proteomes" id="UP000317977"/>
    </source>
</evidence>
<dbReference type="OrthoDB" id="9794564at2"/>
<organism evidence="1 2">
    <name type="scientific">Rubripirellula reticaptiva</name>
    <dbReference type="NCBI Taxonomy" id="2528013"/>
    <lineage>
        <taxon>Bacteria</taxon>
        <taxon>Pseudomonadati</taxon>
        <taxon>Planctomycetota</taxon>
        <taxon>Planctomycetia</taxon>
        <taxon>Pirellulales</taxon>
        <taxon>Pirellulaceae</taxon>
        <taxon>Rubripirellula</taxon>
    </lineage>
</organism>
<sequence length="157" mass="17801">MSDYPYNFDATIVTYEFGKMNSSVVYVPDGVTSRLTFGKSKRLRIDGEIAGIRIEAALLPTRGKWCLMVSKKLQKLIGVTVGDHVSIAFEVADQDAITVPMELQYALEANDAARDVWDSWTAGKRRSFCYRVSNAKMIETRERRVEEVIDTLMEHTK</sequence>
<gene>
    <name evidence="1" type="ORF">Poly59_55630</name>
</gene>
<protein>
    <recommendedName>
        <fullName evidence="3">Bacteriocin-protection, YdeI or OmpD-Associated</fullName>
    </recommendedName>
</protein>
<dbReference type="Gene3D" id="2.40.30.100">
    <property type="entry name" value="AF2212/PG0164-like"/>
    <property type="match status" value="1"/>
</dbReference>
<dbReference type="InterPro" id="IPR015018">
    <property type="entry name" value="DUF1905"/>
</dbReference>
<dbReference type="RefSeq" id="WP_146537098.1">
    <property type="nucleotide sequence ID" value="NZ_SJPX01000006.1"/>
</dbReference>
<dbReference type="EMBL" id="SJPX01000006">
    <property type="protein sequence ID" value="TWU46590.1"/>
    <property type="molecule type" value="Genomic_DNA"/>
</dbReference>
<evidence type="ECO:0000313" key="1">
    <source>
        <dbReference type="EMBL" id="TWU46590.1"/>
    </source>
</evidence>
<dbReference type="Pfam" id="PF13376">
    <property type="entry name" value="OmdA"/>
    <property type="match status" value="1"/>
</dbReference>
<dbReference type="Pfam" id="PF08922">
    <property type="entry name" value="DUF1905"/>
    <property type="match status" value="1"/>
</dbReference>
<accession>A0A5C6ED78</accession>
<dbReference type="AlphaFoldDB" id="A0A5C6ED78"/>
<proteinExistence type="predicted"/>
<dbReference type="SUPFAM" id="SSF141694">
    <property type="entry name" value="AF2212/PG0164-like"/>
    <property type="match status" value="1"/>
</dbReference>
<dbReference type="Proteomes" id="UP000317977">
    <property type="component" value="Unassembled WGS sequence"/>
</dbReference>
<evidence type="ECO:0008006" key="3">
    <source>
        <dbReference type="Google" id="ProtNLM"/>
    </source>
</evidence>
<comment type="caution">
    <text evidence="1">The sequence shown here is derived from an EMBL/GenBank/DDBJ whole genome shotgun (WGS) entry which is preliminary data.</text>
</comment>